<dbReference type="Proteomes" id="UP000257109">
    <property type="component" value="Unassembled WGS sequence"/>
</dbReference>
<dbReference type="OrthoDB" id="8064907at2759"/>
<accession>A0A371GCM1</accession>
<comment type="caution">
    <text evidence="1">The sequence shown here is derived from an EMBL/GenBank/DDBJ whole genome shotgun (WGS) entry which is preliminary data.</text>
</comment>
<organism evidence="1 2">
    <name type="scientific">Mucuna pruriens</name>
    <name type="common">Velvet bean</name>
    <name type="synonym">Dolichos pruriens</name>
    <dbReference type="NCBI Taxonomy" id="157652"/>
    <lineage>
        <taxon>Eukaryota</taxon>
        <taxon>Viridiplantae</taxon>
        <taxon>Streptophyta</taxon>
        <taxon>Embryophyta</taxon>
        <taxon>Tracheophyta</taxon>
        <taxon>Spermatophyta</taxon>
        <taxon>Magnoliopsida</taxon>
        <taxon>eudicotyledons</taxon>
        <taxon>Gunneridae</taxon>
        <taxon>Pentapetalae</taxon>
        <taxon>rosids</taxon>
        <taxon>fabids</taxon>
        <taxon>Fabales</taxon>
        <taxon>Fabaceae</taxon>
        <taxon>Papilionoideae</taxon>
        <taxon>50 kb inversion clade</taxon>
        <taxon>NPAAA clade</taxon>
        <taxon>indigoferoid/millettioid clade</taxon>
        <taxon>Phaseoleae</taxon>
        <taxon>Mucuna</taxon>
    </lineage>
</organism>
<reference evidence="1" key="1">
    <citation type="submission" date="2018-05" db="EMBL/GenBank/DDBJ databases">
        <title>Draft genome of Mucuna pruriens seed.</title>
        <authorList>
            <person name="Nnadi N.E."/>
            <person name="Vos R."/>
            <person name="Hasami M.H."/>
            <person name="Devisetty U.K."/>
            <person name="Aguiy J.C."/>
        </authorList>
    </citation>
    <scope>NUCLEOTIDE SEQUENCE [LARGE SCALE GENOMIC DNA]</scope>
    <source>
        <strain evidence="1">JCA_2017</strain>
    </source>
</reference>
<evidence type="ECO:0008006" key="3">
    <source>
        <dbReference type="Google" id="ProtNLM"/>
    </source>
</evidence>
<sequence length="120" mass="14387">MREEVKTLERNSTWGIVDKPKYENCKLQVDIHCERDWLQKDTHTLMTLTIRRHFPMAKMNAKNKYKCFPAWRPRREVYMETLPGFESQGIKNKMCKLKKTLYGLKQSPMELKYCSNPKIS</sequence>
<dbReference type="AlphaFoldDB" id="A0A371GCM1"/>
<evidence type="ECO:0000313" key="1">
    <source>
        <dbReference type="EMBL" id="RDX88308.1"/>
    </source>
</evidence>
<feature type="non-terminal residue" evidence="1">
    <location>
        <position position="1"/>
    </location>
</feature>
<keyword evidence="2" id="KW-1185">Reference proteome</keyword>
<name>A0A371GCM1_MUCPR</name>
<gene>
    <name evidence="1" type="ORF">CR513_30123</name>
</gene>
<evidence type="ECO:0000313" key="2">
    <source>
        <dbReference type="Proteomes" id="UP000257109"/>
    </source>
</evidence>
<proteinExistence type="predicted"/>
<dbReference type="EMBL" id="QJKJ01005982">
    <property type="protein sequence ID" value="RDX88308.1"/>
    <property type="molecule type" value="Genomic_DNA"/>
</dbReference>
<protein>
    <recommendedName>
        <fullName evidence="3">Reverse transcriptase Ty1/copia-type domain-containing protein</fullName>
    </recommendedName>
</protein>